<dbReference type="OrthoDB" id="4329296at2"/>
<gene>
    <name evidence="1" type="ORF">AN221_43080</name>
</gene>
<dbReference type="Proteomes" id="UP000175971">
    <property type="component" value="Unassembled WGS sequence"/>
</dbReference>
<comment type="caution">
    <text evidence="1">The sequence shown here is derived from an EMBL/GenBank/DDBJ whole genome shotgun (WGS) entry which is preliminary data.</text>
</comment>
<name>A0A1E7LEK4_9ACTN</name>
<protein>
    <submittedName>
        <fullName evidence="1">Uncharacterized protein</fullName>
    </submittedName>
</protein>
<keyword evidence="2" id="KW-1185">Reference proteome</keyword>
<dbReference type="AlphaFoldDB" id="A0A1E7LEK4"/>
<organism evidence="1 2">
    <name type="scientific">Streptomyces nanshensis</name>
    <dbReference type="NCBI Taxonomy" id="518642"/>
    <lineage>
        <taxon>Bacteria</taxon>
        <taxon>Bacillati</taxon>
        <taxon>Actinomycetota</taxon>
        <taxon>Actinomycetes</taxon>
        <taxon>Kitasatosporales</taxon>
        <taxon>Streptomycetaceae</taxon>
        <taxon>Streptomyces</taxon>
    </lineage>
</organism>
<dbReference type="RefSeq" id="WP_070205309.1">
    <property type="nucleotide sequence ID" value="NZ_LJGZ01000114.1"/>
</dbReference>
<sequence>MSLLELIESADERALAASAVACLDRCLPLLTGPDGPEPLRPLWASCENGRDWAIRLAAVRTELDGAAARGGADGDGGDGPAARVRAVLAAAPPDFGPAPLREWADACSLVALEIHGRFDAPDGDAPQDTADLLKAARAGEAEGVGPLVAGELERQIRILEILAETTGTAGSGAGVRKALDLSTEGRRVLRAVMSRRARIRG</sequence>
<evidence type="ECO:0000313" key="2">
    <source>
        <dbReference type="Proteomes" id="UP000175971"/>
    </source>
</evidence>
<reference evidence="1 2" key="1">
    <citation type="journal article" date="2016" name="Front. Microbiol.">
        <title>Comparative Genomics Analysis of Streptomyces Species Reveals Their Adaptation to the Marine Environment and Their Diversity at the Genomic Level.</title>
        <authorList>
            <person name="Tian X."/>
            <person name="Zhang Z."/>
            <person name="Yang T."/>
            <person name="Chen M."/>
            <person name="Li J."/>
            <person name="Chen F."/>
            <person name="Yang J."/>
            <person name="Li W."/>
            <person name="Zhang B."/>
            <person name="Zhang Z."/>
            <person name="Wu J."/>
            <person name="Zhang C."/>
            <person name="Long L."/>
            <person name="Xiao J."/>
        </authorList>
    </citation>
    <scope>NUCLEOTIDE SEQUENCE [LARGE SCALE GENOMIC DNA]</scope>
    <source>
        <strain evidence="1 2">SCSIO M10372</strain>
    </source>
</reference>
<accession>A0A1E7LEK4</accession>
<dbReference type="EMBL" id="LJGZ01000114">
    <property type="protein sequence ID" value="OEV14636.1"/>
    <property type="molecule type" value="Genomic_DNA"/>
</dbReference>
<evidence type="ECO:0000313" key="1">
    <source>
        <dbReference type="EMBL" id="OEV14636.1"/>
    </source>
</evidence>
<dbReference type="PATRIC" id="fig|518642.7.peg.8490"/>
<proteinExistence type="predicted"/>